<dbReference type="Pfam" id="PF03704">
    <property type="entry name" value="BTAD"/>
    <property type="match status" value="1"/>
</dbReference>
<accession>A0A7W7FUW6</accession>
<dbReference type="InterPro" id="IPR027417">
    <property type="entry name" value="P-loop_NTPase"/>
</dbReference>
<feature type="DNA-binding region" description="OmpR/PhoB-type" evidence="5">
    <location>
        <begin position="1"/>
        <end position="97"/>
    </location>
</feature>
<dbReference type="GO" id="GO:0006355">
    <property type="term" value="P:regulation of DNA-templated transcription"/>
    <property type="evidence" value="ECO:0007669"/>
    <property type="project" value="InterPro"/>
</dbReference>
<dbReference type="SMART" id="SM01043">
    <property type="entry name" value="BTAD"/>
    <property type="match status" value="1"/>
</dbReference>
<dbReference type="SUPFAM" id="SSF52540">
    <property type="entry name" value="P-loop containing nucleoside triphosphate hydrolases"/>
    <property type="match status" value="1"/>
</dbReference>
<dbReference type="Pfam" id="PF00931">
    <property type="entry name" value="NB-ARC"/>
    <property type="match status" value="1"/>
</dbReference>
<dbReference type="InterPro" id="IPR011990">
    <property type="entry name" value="TPR-like_helical_dom_sf"/>
</dbReference>
<dbReference type="Gene3D" id="1.10.10.10">
    <property type="entry name" value="Winged helix-like DNA-binding domain superfamily/Winged helix DNA-binding domain"/>
    <property type="match status" value="1"/>
</dbReference>
<reference evidence="7 8" key="1">
    <citation type="submission" date="2020-08" db="EMBL/GenBank/DDBJ databases">
        <title>Sequencing the genomes of 1000 actinobacteria strains.</title>
        <authorList>
            <person name="Klenk H.-P."/>
        </authorList>
    </citation>
    <scope>NUCLEOTIDE SEQUENCE [LARGE SCALE GENOMIC DNA]</scope>
    <source>
        <strain evidence="7 8">DSM 44230</strain>
    </source>
</reference>
<dbReference type="Proteomes" id="UP000533598">
    <property type="component" value="Unassembled WGS sequence"/>
</dbReference>
<evidence type="ECO:0000256" key="2">
    <source>
        <dbReference type="ARBA" id="ARBA00023015"/>
    </source>
</evidence>
<dbReference type="InterPro" id="IPR003593">
    <property type="entry name" value="AAA+_ATPase"/>
</dbReference>
<dbReference type="InterPro" id="IPR002182">
    <property type="entry name" value="NB-ARC"/>
</dbReference>
<dbReference type="Gene3D" id="1.25.40.10">
    <property type="entry name" value="Tetratricopeptide repeat domain"/>
    <property type="match status" value="2"/>
</dbReference>
<evidence type="ECO:0000256" key="3">
    <source>
        <dbReference type="ARBA" id="ARBA00023125"/>
    </source>
</evidence>
<name>A0A7W7FUW6_9PSEU</name>
<dbReference type="PRINTS" id="PR00364">
    <property type="entry name" value="DISEASERSIST"/>
</dbReference>
<dbReference type="SUPFAM" id="SSF48452">
    <property type="entry name" value="TPR-like"/>
    <property type="match status" value="2"/>
</dbReference>
<dbReference type="SMART" id="SM00382">
    <property type="entry name" value="AAA"/>
    <property type="match status" value="1"/>
</dbReference>
<dbReference type="InterPro" id="IPR005158">
    <property type="entry name" value="BTAD"/>
</dbReference>
<evidence type="ECO:0000256" key="4">
    <source>
        <dbReference type="ARBA" id="ARBA00023163"/>
    </source>
</evidence>
<feature type="domain" description="OmpR/PhoB-type" evidence="6">
    <location>
        <begin position="1"/>
        <end position="97"/>
    </location>
</feature>
<proteinExistence type="inferred from homology"/>
<dbReference type="SUPFAM" id="SSF46894">
    <property type="entry name" value="C-terminal effector domain of the bipartite response regulators"/>
    <property type="match status" value="1"/>
</dbReference>
<dbReference type="GO" id="GO:0003677">
    <property type="term" value="F:DNA binding"/>
    <property type="evidence" value="ECO:0007669"/>
    <property type="project" value="UniProtKB-UniRule"/>
</dbReference>
<comment type="similarity">
    <text evidence="1">Belongs to the AfsR/DnrI/RedD regulatory family.</text>
</comment>
<dbReference type="Gene3D" id="3.40.50.300">
    <property type="entry name" value="P-loop containing nucleotide triphosphate hydrolases"/>
    <property type="match status" value="1"/>
</dbReference>
<protein>
    <submittedName>
        <fullName evidence="7">DNA-binding SARP family transcriptional activator/tetratricopeptide (TPR) repeat protein</fullName>
    </submittedName>
</protein>
<evidence type="ECO:0000256" key="1">
    <source>
        <dbReference type="ARBA" id="ARBA00005820"/>
    </source>
</evidence>
<keyword evidence="4" id="KW-0804">Transcription</keyword>
<dbReference type="EMBL" id="JACHMH010000001">
    <property type="protein sequence ID" value="MBB4679791.1"/>
    <property type="molecule type" value="Genomic_DNA"/>
</dbReference>
<dbReference type="PROSITE" id="PS51755">
    <property type="entry name" value="OMPR_PHOB"/>
    <property type="match status" value="1"/>
</dbReference>
<gene>
    <name evidence="7" type="ORF">HNR67_005909</name>
</gene>
<dbReference type="AlphaFoldDB" id="A0A7W7FUW6"/>
<evidence type="ECO:0000313" key="7">
    <source>
        <dbReference type="EMBL" id="MBB4679791.1"/>
    </source>
</evidence>
<dbReference type="InterPro" id="IPR001867">
    <property type="entry name" value="OmpR/PhoB-type_DNA-bd"/>
</dbReference>
<evidence type="ECO:0000259" key="6">
    <source>
        <dbReference type="PROSITE" id="PS51755"/>
    </source>
</evidence>
<keyword evidence="2" id="KW-0805">Transcription regulation</keyword>
<sequence>MRPGLTFAVLGPVRAWHDGVALPLGSPQQRLTLAVLLLAQGRPVSTEDIAAALWENEVPRAARGTIRTYVHRLRQTLEIGGGEPVLTSAPGGYALRVNADGLDLSRFQELARNAEKSISQGDLESGLRDLHAARLEWQGEALAELPFEYAARERGRLRQRRLAVIERLAALEIDRGRCAGLLDQLAAEAAAEPLRERLQELLMLGLYRAGRQAEALETFDRVRRDLAAELGVDPGPALRGLHERILRADPALLGDRVERHRPTAQPATPCQLPADLPVFTGRDAELAQMRCRLQPGPNRPAVVVVHGMPGVGKTTFAVRCAHELAGDFPDGTLYVDLRGFEAGDSALDPADAVRCFLDALAVPTQHLPDRLDALTALYRTVLAERRCLILLDNARDTAQVLPLLPGGSRSLVLVTSRVELSGLVAGTGALTVSLDLLGHAEARQFLTRRLGEDRLAAEPGAVTDIITTCGRLPLALAVVATRAAANPGFSLAEVAAELAAAKGGLDAFASPDNLTDVRTVLSWSYRALSAPAARLFRLLSLYPGPEMGVPVGASLAGVPRARASVLMRELAAAHLVTEPRPGWYAWHDLLRAYAAELLQAEDSHEQRQAARRRGLHCHIRSAHAATQTLSRQQDGPELGELEPMVCPRAFTSHQDALDWFGERHGVLLSMIDRAARDGFESEACRLAWWIRHFLDLGGHWRDLEVVNETALRAAQRIDDKIAIGYASRGLARVAAHHGRYESARQHLAQALACFEAEGDLLGRAFTHRQLIGVRQLDRDIEGSLTESAAALELFRRAGNPLGEAGALVAEAAGLTRLGQHEQALESGERALALLADSGEPYDLTLALETVSRSYFHLGRYQECVTYRERDLAISRTLGEHGNIGTSLVHRMITSCLIHLGQARHAAGQHERAREDLRAGLASLTAELAEVYRTIGRYHESRTRLRDTVTALETLLAEPDTGADWYDHATEVLDTSVTAAVEMGFGAYILEY</sequence>
<keyword evidence="3 5" id="KW-0238">DNA-binding</keyword>
<dbReference type="PANTHER" id="PTHR35807:SF1">
    <property type="entry name" value="TRANSCRIPTIONAL REGULATOR REDD"/>
    <property type="match status" value="1"/>
</dbReference>
<dbReference type="GO" id="GO:0043531">
    <property type="term" value="F:ADP binding"/>
    <property type="evidence" value="ECO:0007669"/>
    <property type="project" value="InterPro"/>
</dbReference>
<dbReference type="Pfam" id="PF00486">
    <property type="entry name" value="Trans_reg_C"/>
    <property type="match status" value="1"/>
</dbReference>
<organism evidence="7 8">
    <name type="scientific">Crossiella cryophila</name>
    <dbReference type="NCBI Taxonomy" id="43355"/>
    <lineage>
        <taxon>Bacteria</taxon>
        <taxon>Bacillati</taxon>
        <taxon>Actinomycetota</taxon>
        <taxon>Actinomycetes</taxon>
        <taxon>Pseudonocardiales</taxon>
        <taxon>Pseudonocardiaceae</taxon>
        <taxon>Crossiella</taxon>
    </lineage>
</organism>
<dbReference type="InterPro" id="IPR016032">
    <property type="entry name" value="Sig_transdc_resp-reg_C-effctor"/>
</dbReference>
<evidence type="ECO:0000256" key="5">
    <source>
        <dbReference type="PROSITE-ProRule" id="PRU01091"/>
    </source>
</evidence>
<dbReference type="InterPro" id="IPR051677">
    <property type="entry name" value="AfsR-DnrI-RedD_regulator"/>
</dbReference>
<dbReference type="PANTHER" id="PTHR35807">
    <property type="entry name" value="TRANSCRIPTIONAL REGULATOR REDD-RELATED"/>
    <property type="match status" value="1"/>
</dbReference>
<comment type="caution">
    <text evidence="7">The sequence shown here is derived from an EMBL/GenBank/DDBJ whole genome shotgun (WGS) entry which is preliminary data.</text>
</comment>
<evidence type="ECO:0000313" key="8">
    <source>
        <dbReference type="Proteomes" id="UP000533598"/>
    </source>
</evidence>
<dbReference type="RefSeq" id="WP_185005496.1">
    <property type="nucleotide sequence ID" value="NZ_BAAAUI010000001.1"/>
</dbReference>
<keyword evidence="8" id="KW-1185">Reference proteome</keyword>
<dbReference type="GO" id="GO:0000160">
    <property type="term" value="P:phosphorelay signal transduction system"/>
    <property type="evidence" value="ECO:0007669"/>
    <property type="project" value="InterPro"/>
</dbReference>
<dbReference type="InterPro" id="IPR036388">
    <property type="entry name" value="WH-like_DNA-bd_sf"/>
</dbReference>
<dbReference type="CDD" id="cd15831">
    <property type="entry name" value="BTAD"/>
    <property type="match status" value="1"/>
</dbReference>
<dbReference type="SMART" id="SM00862">
    <property type="entry name" value="Trans_reg_C"/>
    <property type="match status" value="1"/>
</dbReference>